<proteinExistence type="predicted"/>
<sequence>MMLLSRTGLTVVLAVTTALLGLTGNADATFKGILSTRKEIRKGLRTINPQLSNPGIVDRFTKHGLAVVRATDNSRSDTAGDAYAVCILEKQKPELAKFFEYATSNIQEKKAVIPDQDGMPWKCFFVSKHCFDQVARVLVVDGNALAPIIGDPTIRPLIAKLCSA</sequence>
<reference evidence="3" key="1">
    <citation type="journal article" date="2018" name="Nat. Microbiol.">
        <title>Leveraging single-cell genomics to expand the fungal tree of life.</title>
        <authorList>
            <person name="Ahrendt S.R."/>
            <person name="Quandt C.A."/>
            <person name="Ciobanu D."/>
            <person name="Clum A."/>
            <person name="Salamov A."/>
            <person name="Andreopoulos B."/>
            <person name="Cheng J.F."/>
            <person name="Woyke T."/>
            <person name="Pelin A."/>
            <person name="Henrissat B."/>
            <person name="Reynolds N.K."/>
            <person name="Benny G.L."/>
            <person name="Smith M.E."/>
            <person name="James T.Y."/>
            <person name="Grigoriev I.V."/>
        </authorList>
    </citation>
    <scope>NUCLEOTIDE SEQUENCE [LARGE SCALE GENOMIC DNA]</scope>
    <source>
        <strain evidence="3">Benny S71-1</strain>
    </source>
</reference>
<protein>
    <submittedName>
        <fullName evidence="2">Uncharacterized protein</fullName>
    </submittedName>
</protein>
<evidence type="ECO:0000256" key="1">
    <source>
        <dbReference type="SAM" id="SignalP"/>
    </source>
</evidence>
<keyword evidence="3" id="KW-1185">Reference proteome</keyword>
<evidence type="ECO:0000313" key="2">
    <source>
        <dbReference type="EMBL" id="RKP27824.1"/>
    </source>
</evidence>
<dbReference type="EMBL" id="KZ989147">
    <property type="protein sequence ID" value="RKP27824.1"/>
    <property type="molecule type" value="Genomic_DNA"/>
</dbReference>
<feature type="signal peptide" evidence="1">
    <location>
        <begin position="1"/>
        <end position="28"/>
    </location>
</feature>
<dbReference type="OrthoDB" id="4364812at2759"/>
<accession>A0A4P9Z5C1</accession>
<name>A0A4P9Z5C1_9FUNG</name>
<dbReference type="Proteomes" id="UP000278143">
    <property type="component" value="Unassembled WGS sequence"/>
</dbReference>
<keyword evidence="1" id="KW-0732">Signal</keyword>
<dbReference type="AlphaFoldDB" id="A0A4P9Z5C1"/>
<organism evidence="2 3">
    <name type="scientific">Syncephalis pseudoplumigaleata</name>
    <dbReference type="NCBI Taxonomy" id="1712513"/>
    <lineage>
        <taxon>Eukaryota</taxon>
        <taxon>Fungi</taxon>
        <taxon>Fungi incertae sedis</taxon>
        <taxon>Zoopagomycota</taxon>
        <taxon>Zoopagomycotina</taxon>
        <taxon>Zoopagomycetes</taxon>
        <taxon>Zoopagales</taxon>
        <taxon>Piptocephalidaceae</taxon>
        <taxon>Syncephalis</taxon>
    </lineage>
</organism>
<evidence type="ECO:0000313" key="3">
    <source>
        <dbReference type="Proteomes" id="UP000278143"/>
    </source>
</evidence>
<feature type="chain" id="PRO_5020804395" evidence="1">
    <location>
        <begin position="29"/>
        <end position="164"/>
    </location>
</feature>
<gene>
    <name evidence="2" type="ORF">SYNPS1DRAFT_26541</name>
</gene>